<keyword evidence="3" id="KW-0378">Hydrolase</keyword>
<accession>A0A2H1VDY7</accession>
<dbReference type="InterPro" id="IPR048333">
    <property type="entry name" value="HA2_WH"/>
</dbReference>
<dbReference type="InterPro" id="IPR002464">
    <property type="entry name" value="DNA/RNA_helicase_DEAH_CS"/>
</dbReference>
<keyword evidence="2" id="KW-0547">Nucleotide-binding</keyword>
<dbReference type="CDD" id="cd18791">
    <property type="entry name" value="SF2_C_RHA"/>
    <property type="match status" value="1"/>
</dbReference>
<dbReference type="GO" id="GO:0016787">
    <property type="term" value="F:hydrolase activity"/>
    <property type="evidence" value="ECO:0007669"/>
    <property type="project" value="UniProtKB-KW"/>
</dbReference>
<evidence type="ECO:0000256" key="7">
    <source>
        <dbReference type="ARBA" id="ARBA00060772"/>
    </source>
</evidence>
<feature type="region of interest" description="Disordered" evidence="8">
    <location>
        <begin position="1048"/>
        <end position="1067"/>
    </location>
</feature>
<evidence type="ECO:0000256" key="2">
    <source>
        <dbReference type="ARBA" id="ARBA00022741"/>
    </source>
</evidence>
<protein>
    <recommendedName>
        <fullName evidence="1">RNA helicase</fullName>
        <ecNumber evidence="1">3.6.4.13</ecNumber>
    </recommendedName>
</protein>
<dbReference type="InterPro" id="IPR007502">
    <property type="entry name" value="Helicase-assoc_dom"/>
</dbReference>
<keyword evidence="4" id="KW-0347">Helicase</keyword>
<dbReference type="EMBL" id="ODYU01002049">
    <property type="protein sequence ID" value="SOQ39080.1"/>
    <property type="molecule type" value="Genomic_DNA"/>
</dbReference>
<dbReference type="GO" id="GO:0005737">
    <property type="term" value="C:cytoplasm"/>
    <property type="evidence" value="ECO:0007669"/>
    <property type="project" value="TreeGrafter"/>
</dbReference>
<dbReference type="Pfam" id="PF00270">
    <property type="entry name" value="DEAD"/>
    <property type="match status" value="1"/>
</dbReference>
<dbReference type="SUPFAM" id="SSF52540">
    <property type="entry name" value="P-loop containing nucleoside triphosphate hydrolases"/>
    <property type="match status" value="1"/>
</dbReference>
<dbReference type="PANTHER" id="PTHR18934">
    <property type="entry name" value="ATP-DEPENDENT RNA HELICASE"/>
    <property type="match status" value="1"/>
</dbReference>
<evidence type="ECO:0000259" key="9">
    <source>
        <dbReference type="PROSITE" id="PS51192"/>
    </source>
</evidence>
<dbReference type="Gene3D" id="1.20.120.1080">
    <property type="match status" value="1"/>
</dbReference>
<dbReference type="GO" id="GO:0002151">
    <property type="term" value="F:G-quadruplex RNA binding"/>
    <property type="evidence" value="ECO:0007669"/>
    <property type="project" value="TreeGrafter"/>
</dbReference>
<dbReference type="Pfam" id="PF00271">
    <property type="entry name" value="Helicase_C"/>
    <property type="match status" value="1"/>
</dbReference>
<organism evidence="11">
    <name type="scientific">Spodoptera frugiperda</name>
    <name type="common">Fall armyworm</name>
    <dbReference type="NCBI Taxonomy" id="7108"/>
    <lineage>
        <taxon>Eukaryota</taxon>
        <taxon>Metazoa</taxon>
        <taxon>Ecdysozoa</taxon>
        <taxon>Arthropoda</taxon>
        <taxon>Hexapoda</taxon>
        <taxon>Insecta</taxon>
        <taxon>Pterygota</taxon>
        <taxon>Neoptera</taxon>
        <taxon>Endopterygota</taxon>
        <taxon>Lepidoptera</taxon>
        <taxon>Glossata</taxon>
        <taxon>Ditrysia</taxon>
        <taxon>Noctuoidea</taxon>
        <taxon>Noctuidae</taxon>
        <taxon>Amphipyrinae</taxon>
        <taxon>Spodoptera</taxon>
    </lineage>
</organism>
<evidence type="ECO:0000313" key="11">
    <source>
        <dbReference type="EMBL" id="SOQ39080.1"/>
    </source>
</evidence>
<dbReference type="InterPro" id="IPR011545">
    <property type="entry name" value="DEAD/DEAH_box_helicase_dom"/>
</dbReference>
<evidence type="ECO:0000256" key="5">
    <source>
        <dbReference type="ARBA" id="ARBA00022840"/>
    </source>
</evidence>
<dbReference type="EC" id="3.6.4.13" evidence="1"/>
<dbReference type="CDD" id="cd17917">
    <property type="entry name" value="DEXHc_RHA-like"/>
    <property type="match status" value="1"/>
</dbReference>
<evidence type="ECO:0000256" key="8">
    <source>
        <dbReference type="SAM" id="MobiDB-lite"/>
    </source>
</evidence>
<dbReference type="GO" id="GO:0003678">
    <property type="term" value="F:DNA helicase activity"/>
    <property type="evidence" value="ECO:0007669"/>
    <property type="project" value="TreeGrafter"/>
</dbReference>
<evidence type="ECO:0000256" key="1">
    <source>
        <dbReference type="ARBA" id="ARBA00012552"/>
    </source>
</evidence>
<reference evidence="11" key="1">
    <citation type="submission" date="2016-07" db="EMBL/GenBank/DDBJ databases">
        <authorList>
            <person name="Bretaudeau A."/>
        </authorList>
    </citation>
    <scope>NUCLEOTIDE SEQUENCE</scope>
    <source>
        <strain evidence="11">Rice</strain>
        <tissue evidence="11">Whole body</tissue>
    </source>
</reference>
<dbReference type="PANTHER" id="PTHR18934:SF237">
    <property type="entry name" value="ATP-DEPENDENT DNA_RNA HELICASE DHX36"/>
    <property type="match status" value="1"/>
</dbReference>
<keyword evidence="5" id="KW-0067">ATP-binding</keyword>
<keyword evidence="6" id="KW-0694">RNA-binding</keyword>
<evidence type="ECO:0000256" key="4">
    <source>
        <dbReference type="ARBA" id="ARBA00022806"/>
    </source>
</evidence>
<feature type="compositionally biased region" description="Basic and acidic residues" evidence="8">
    <location>
        <begin position="1053"/>
        <end position="1067"/>
    </location>
</feature>
<dbReference type="SMART" id="SM00487">
    <property type="entry name" value="DEXDc"/>
    <property type="match status" value="1"/>
</dbReference>
<name>A0A2H1VDY7_SPOFR</name>
<sequence>MSRRSNWNRASYKNNNRGGRPHGLRGKDIGLYYRDLQRSKNKNMDLDFMINLSVPPAVLTSLQKNIQSIKKIAKEHNIHVPPPKRIKFVTIQKDDKCEHHYERKHNYPAHQNVRYSDQSLDAPSTSWDCKMQVEDVKELKAKEVKVGSSGEEDLNTDPEKAKPSLSSDERPPGPLRGAGDYKYGYEDIITGTFEEKLEKSLSDGVIIAMNNPTIQALNESFYEDYNKMIKSNNYIKMKKFREMLPTYKKAKELLEIFHNNQVVVISGETGCGKSTQIPQIILDDAIVNKKGANVHILVTQPRRIAASSLAMRVAEERSEKLGTSIGYAVRLEVVDQRPRGSIKFCTTGVLLAELEINQGLTNYSHVILDEVHERDCDIDISMLMLKQVLKQRKDLKLILMSATIDADRLRSYFDDCPMMHIEGLAYPVKDVYLEDILQMTRYIPSFDQGTRPAHKGQRQKWKRQEEEMQKDIQYKAEIAPWLESIKKQLPREVYNVLKDSRIEDLNINIIYELLLYICKGEPGAVLIFLPGIGDITNLLRMIETSNNFPKSRYDIYPLHSKLPSLEQHKIFQRPPDHVRKIILATNIAETSITIDDIVYVIDCGKIKYSGLNIEDNIATLRTEWVAQANLRQRRGRAGRCQPGICYHLVTSHRASQLAERLLPEIQRNSLLEPVLAIKKLRLGKAALALSKMPSPPAETTVERAVKRLSQIGALDSDEKLTPLGWHLARLPVHPAAGKLLLLGTLFGCLNRAASVAAVWGFKDPFQLVIGKEKEVDEAKRTLALGEPSDHVAISEAVMQFEHCRTYQEKRNFAYEYFLSCHTLELLSDMKRQFADNLKQMGFLRSADIRSPWENRNLDNLSLFKAIVAASLYPNIATVKWKNINPRKRFLDPRLKVRTPEDGSVSLHPSSVMAFKSYPPGRGFPLAPVCDSPGANWLVYWLKQRSSDLFLFDVTLIYTLPFLFFGELAITEAPDPSNYCILISNIKVSCNKSTLNHLWELRSLLDQVLAAKINKSNINTASGNVFENQVLDAVMELITAEDECLDFISDNDSESDRSEYESRRPWRR</sequence>
<dbReference type="InterPro" id="IPR014001">
    <property type="entry name" value="Helicase_ATP-bd"/>
</dbReference>
<dbReference type="GO" id="GO:0003724">
    <property type="term" value="F:RNA helicase activity"/>
    <property type="evidence" value="ECO:0007669"/>
    <property type="project" value="UniProtKB-EC"/>
</dbReference>
<dbReference type="Pfam" id="PF04408">
    <property type="entry name" value="WHD_HA2"/>
    <property type="match status" value="1"/>
</dbReference>
<dbReference type="SMART" id="SM00847">
    <property type="entry name" value="HA2"/>
    <property type="match status" value="1"/>
</dbReference>
<dbReference type="GO" id="GO:0005634">
    <property type="term" value="C:nucleus"/>
    <property type="evidence" value="ECO:0007669"/>
    <property type="project" value="TreeGrafter"/>
</dbReference>
<dbReference type="FunFam" id="1.20.120.1080:FF:000002">
    <property type="entry name" value="Putative ATP-dependent RNA helicase DHX36"/>
    <property type="match status" value="1"/>
</dbReference>
<evidence type="ECO:0000256" key="3">
    <source>
        <dbReference type="ARBA" id="ARBA00022801"/>
    </source>
</evidence>
<dbReference type="GO" id="GO:0005524">
    <property type="term" value="F:ATP binding"/>
    <property type="evidence" value="ECO:0007669"/>
    <property type="project" value="UniProtKB-KW"/>
</dbReference>
<feature type="region of interest" description="Disordered" evidence="8">
    <location>
        <begin position="1"/>
        <end position="26"/>
    </location>
</feature>
<gene>
    <name evidence="11" type="ORF">SFRICE_003942</name>
</gene>
<dbReference type="FunFam" id="3.40.50.300:FF:000526">
    <property type="entry name" value="DExH-box ATP-dependent RNA helicase DExH3"/>
    <property type="match status" value="1"/>
</dbReference>
<comment type="similarity">
    <text evidence="7">Belongs to the DExH box helicase family.</text>
</comment>
<feature type="region of interest" description="Disordered" evidence="8">
    <location>
        <begin position="142"/>
        <end position="179"/>
    </location>
</feature>
<dbReference type="AlphaFoldDB" id="A0A2H1VDY7"/>
<dbReference type="Gene3D" id="3.40.50.300">
    <property type="entry name" value="P-loop containing nucleotide triphosphate hydrolases"/>
    <property type="match status" value="2"/>
</dbReference>
<dbReference type="InterPro" id="IPR027417">
    <property type="entry name" value="P-loop_NTPase"/>
</dbReference>
<feature type="domain" description="Helicase ATP-binding" evidence="9">
    <location>
        <begin position="254"/>
        <end position="422"/>
    </location>
</feature>
<proteinExistence type="inferred from homology"/>
<dbReference type="PROSITE" id="PS51192">
    <property type="entry name" value="HELICASE_ATP_BIND_1"/>
    <property type="match status" value="1"/>
</dbReference>
<dbReference type="InterPro" id="IPR001650">
    <property type="entry name" value="Helicase_C-like"/>
</dbReference>
<evidence type="ECO:0000256" key="6">
    <source>
        <dbReference type="ARBA" id="ARBA00022884"/>
    </source>
</evidence>
<feature type="compositionally biased region" description="Polar residues" evidence="8">
    <location>
        <begin position="1"/>
        <end position="17"/>
    </location>
</feature>
<dbReference type="PROSITE" id="PS00690">
    <property type="entry name" value="DEAH_ATP_HELICASE"/>
    <property type="match status" value="1"/>
</dbReference>
<dbReference type="PROSITE" id="PS51194">
    <property type="entry name" value="HELICASE_CTER"/>
    <property type="match status" value="1"/>
</dbReference>
<evidence type="ECO:0000259" key="10">
    <source>
        <dbReference type="PROSITE" id="PS51194"/>
    </source>
</evidence>
<dbReference type="SMART" id="SM00490">
    <property type="entry name" value="HELICc"/>
    <property type="match status" value="1"/>
</dbReference>
<dbReference type="GO" id="GO:0051880">
    <property type="term" value="F:G-quadruplex DNA binding"/>
    <property type="evidence" value="ECO:0007669"/>
    <property type="project" value="TreeGrafter"/>
</dbReference>
<feature type="domain" description="Helicase C-terminal" evidence="10">
    <location>
        <begin position="509"/>
        <end position="681"/>
    </location>
</feature>
<feature type="compositionally biased region" description="Basic and acidic residues" evidence="8">
    <location>
        <begin position="157"/>
        <end position="171"/>
    </location>
</feature>